<evidence type="ECO:0000256" key="1">
    <source>
        <dbReference type="ARBA" id="ARBA00004496"/>
    </source>
</evidence>
<evidence type="ECO:0000256" key="8">
    <source>
        <dbReference type="SAM" id="MobiDB-lite"/>
    </source>
</evidence>
<evidence type="ECO:0000256" key="4">
    <source>
        <dbReference type="ARBA" id="ARBA00022884"/>
    </source>
</evidence>
<dbReference type="AlphaFoldDB" id="A0A316YQC2"/>
<dbReference type="Proteomes" id="UP000245768">
    <property type="component" value="Unassembled WGS sequence"/>
</dbReference>
<gene>
    <name evidence="9" type="ORF">FA10DRAFT_265585</name>
</gene>
<keyword evidence="3 7" id="KW-0963">Cytoplasm</keyword>
<protein>
    <recommendedName>
        <fullName evidence="7">Signal recognition particle subunit SRP14</fullName>
    </recommendedName>
    <alternativeName>
        <fullName evidence="7">Signal recognition particle 14 kDa protein</fullName>
    </alternativeName>
</protein>
<dbReference type="GO" id="GO:0006614">
    <property type="term" value="P:SRP-dependent cotranslational protein targeting to membrane"/>
    <property type="evidence" value="ECO:0007669"/>
    <property type="project" value="UniProtKB-UniRule"/>
</dbReference>
<name>A0A316YQC2_9BASI</name>
<dbReference type="InterPro" id="IPR003210">
    <property type="entry name" value="Signal_recog_particle_SRP14"/>
</dbReference>
<dbReference type="OrthoDB" id="19209at2759"/>
<comment type="function">
    <text evidence="7">Component of the signal recognition particle (SRP) complex, a ribonucleoprotein complex that mediates the cotranslational targeting of secretory and membrane proteins to the endoplasmic reticulum (ER).</text>
</comment>
<evidence type="ECO:0000256" key="2">
    <source>
        <dbReference type="ARBA" id="ARBA00010349"/>
    </source>
</evidence>
<evidence type="ECO:0000256" key="3">
    <source>
        <dbReference type="ARBA" id="ARBA00022490"/>
    </source>
</evidence>
<dbReference type="Gene3D" id="3.30.720.10">
    <property type="entry name" value="Signal recognition particle alu RNA binding heterodimer, srp9/1"/>
    <property type="match status" value="1"/>
</dbReference>
<sequence length="185" mass="20136">MSGRVSNEEFLAKLQSLFESCASSHSLYLSQKRATKAAVSGKSAAAAATTTWPVIFRATDGKGRGAAERSTRRTKFSTLVEADALAAFQQAYTALLRTRMAGFLKKRDKAKERRTDKALKEQRKRLEDFASKAKVSQIGSKRGAGRRKRQNAQKRAAKARMERMRLAKATKAAPQGSGSAAAPKA</sequence>
<keyword evidence="10" id="KW-1185">Reference proteome</keyword>
<dbReference type="SUPFAM" id="SSF54762">
    <property type="entry name" value="Signal recognition particle alu RNA binding heterodimer, SRP9/14"/>
    <property type="match status" value="1"/>
</dbReference>
<dbReference type="PANTHER" id="PTHR12013">
    <property type="entry name" value="SIGNAL RECOGNITION PARTICLE 14 KD PROTEIN"/>
    <property type="match status" value="1"/>
</dbReference>
<dbReference type="Pfam" id="PF02290">
    <property type="entry name" value="SRP14"/>
    <property type="match status" value="1"/>
</dbReference>
<dbReference type="InterPro" id="IPR009018">
    <property type="entry name" value="Signal_recog_particle_SRP9/14"/>
</dbReference>
<keyword evidence="5 7" id="KW-0733">Signal recognition particle</keyword>
<evidence type="ECO:0000313" key="9">
    <source>
        <dbReference type="EMBL" id="PWN91740.1"/>
    </source>
</evidence>
<dbReference type="EMBL" id="KZ819635">
    <property type="protein sequence ID" value="PWN91740.1"/>
    <property type="molecule type" value="Genomic_DNA"/>
</dbReference>
<evidence type="ECO:0000256" key="5">
    <source>
        <dbReference type="ARBA" id="ARBA00023135"/>
    </source>
</evidence>
<dbReference type="GO" id="GO:0005786">
    <property type="term" value="C:signal recognition particle, endoplasmic reticulum targeting"/>
    <property type="evidence" value="ECO:0007669"/>
    <property type="project" value="UniProtKB-UniRule"/>
</dbReference>
<comment type="subcellular location">
    <subcellularLocation>
        <location evidence="1 7">Cytoplasm</location>
    </subcellularLocation>
</comment>
<evidence type="ECO:0000313" key="10">
    <source>
        <dbReference type="Proteomes" id="UP000245768"/>
    </source>
</evidence>
<dbReference type="GO" id="GO:0030942">
    <property type="term" value="F:endoplasmic reticulum signal peptide binding"/>
    <property type="evidence" value="ECO:0007669"/>
    <property type="project" value="UniProtKB-UniRule"/>
</dbReference>
<dbReference type="FunCoup" id="A0A316YQC2">
    <property type="interactions" value="110"/>
</dbReference>
<proteinExistence type="inferred from homology"/>
<dbReference type="GO" id="GO:0008312">
    <property type="term" value="F:7S RNA binding"/>
    <property type="evidence" value="ECO:0007669"/>
    <property type="project" value="UniProtKB-UniRule"/>
</dbReference>
<dbReference type="STRING" id="215250.A0A316YQC2"/>
<accession>A0A316YQC2</accession>
<evidence type="ECO:0000256" key="6">
    <source>
        <dbReference type="ARBA" id="ARBA00023274"/>
    </source>
</evidence>
<dbReference type="RefSeq" id="XP_025378938.1">
    <property type="nucleotide sequence ID" value="XM_025521124.1"/>
</dbReference>
<evidence type="ECO:0000256" key="7">
    <source>
        <dbReference type="RuleBase" id="RU368100"/>
    </source>
</evidence>
<keyword evidence="4 7" id="KW-0694">RNA-binding</keyword>
<organism evidence="9 10">
    <name type="scientific">Acaromyces ingoldii</name>
    <dbReference type="NCBI Taxonomy" id="215250"/>
    <lineage>
        <taxon>Eukaryota</taxon>
        <taxon>Fungi</taxon>
        <taxon>Dikarya</taxon>
        <taxon>Basidiomycota</taxon>
        <taxon>Ustilaginomycotina</taxon>
        <taxon>Exobasidiomycetes</taxon>
        <taxon>Exobasidiales</taxon>
        <taxon>Cryptobasidiaceae</taxon>
        <taxon>Acaromyces</taxon>
    </lineage>
</organism>
<reference evidence="9 10" key="1">
    <citation type="journal article" date="2018" name="Mol. Biol. Evol.">
        <title>Broad Genomic Sampling Reveals a Smut Pathogenic Ancestry of the Fungal Clade Ustilaginomycotina.</title>
        <authorList>
            <person name="Kijpornyongpan T."/>
            <person name="Mondo S.J."/>
            <person name="Barry K."/>
            <person name="Sandor L."/>
            <person name="Lee J."/>
            <person name="Lipzen A."/>
            <person name="Pangilinan J."/>
            <person name="LaButti K."/>
            <person name="Hainaut M."/>
            <person name="Henrissat B."/>
            <person name="Grigoriev I.V."/>
            <person name="Spatafora J.W."/>
            <person name="Aime M.C."/>
        </authorList>
    </citation>
    <scope>NUCLEOTIDE SEQUENCE [LARGE SCALE GENOMIC DNA]</scope>
    <source>
        <strain evidence="9 10">MCA 4198</strain>
    </source>
</reference>
<comment type="similarity">
    <text evidence="2 7">Belongs to the SRP14 family.</text>
</comment>
<feature type="region of interest" description="Disordered" evidence="8">
    <location>
        <begin position="130"/>
        <end position="185"/>
    </location>
</feature>
<dbReference type="InParanoid" id="A0A316YQC2"/>
<feature type="compositionally biased region" description="Low complexity" evidence="8">
    <location>
        <begin position="167"/>
        <end position="185"/>
    </location>
</feature>
<comment type="subunit">
    <text evidence="7">Component of a fungal signal recognition particle (SRP) complex that consists of a 7SL RNA molecule (scR1) and at least six protein subunits: SRP72, SRP68, SRP54, SEC65, SRP21 and SRP14.</text>
</comment>
<dbReference type="GeneID" id="37043040"/>
<keyword evidence="6 7" id="KW-0687">Ribonucleoprotein</keyword>
<feature type="compositionally biased region" description="Basic residues" evidence="8">
    <location>
        <begin position="143"/>
        <end position="158"/>
    </location>
</feature>